<name>A0A820M616_9BILA</name>
<reference evidence="1" key="1">
    <citation type="submission" date="2021-02" db="EMBL/GenBank/DDBJ databases">
        <authorList>
            <person name="Nowell W R."/>
        </authorList>
    </citation>
    <scope>NUCLEOTIDE SEQUENCE</scope>
</reference>
<dbReference type="EMBL" id="CAJOBB010020418">
    <property type="protein sequence ID" value="CAF4367299.1"/>
    <property type="molecule type" value="Genomic_DNA"/>
</dbReference>
<comment type="caution">
    <text evidence="1">The sequence shown here is derived from an EMBL/GenBank/DDBJ whole genome shotgun (WGS) entry which is preliminary data.</text>
</comment>
<dbReference type="AlphaFoldDB" id="A0A820M616"/>
<evidence type="ECO:0000313" key="2">
    <source>
        <dbReference type="Proteomes" id="UP000663868"/>
    </source>
</evidence>
<gene>
    <name evidence="1" type="ORF">KXQ929_LOCUS49158</name>
</gene>
<proteinExistence type="predicted"/>
<organism evidence="1 2">
    <name type="scientific">Adineta steineri</name>
    <dbReference type="NCBI Taxonomy" id="433720"/>
    <lineage>
        <taxon>Eukaryota</taxon>
        <taxon>Metazoa</taxon>
        <taxon>Spiralia</taxon>
        <taxon>Gnathifera</taxon>
        <taxon>Rotifera</taxon>
        <taxon>Eurotatoria</taxon>
        <taxon>Bdelloidea</taxon>
        <taxon>Adinetida</taxon>
        <taxon>Adinetidae</taxon>
        <taxon>Adineta</taxon>
    </lineage>
</organism>
<sequence length="99" mass="11645">MEIETLILNGDGETKETIGKRKHENKFRWNILHASVDHREIILKAIFSTDFIPDDDKKSFQIENLDEITNELNEMLNKTKIVVIQGIFHNYFTLKKSLE</sequence>
<evidence type="ECO:0000313" key="1">
    <source>
        <dbReference type="EMBL" id="CAF4367299.1"/>
    </source>
</evidence>
<accession>A0A820M616</accession>
<dbReference type="Proteomes" id="UP000663868">
    <property type="component" value="Unassembled WGS sequence"/>
</dbReference>
<protein>
    <submittedName>
        <fullName evidence="1">Uncharacterized protein</fullName>
    </submittedName>
</protein>